<proteinExistence type="predicted"/>
<name>A0A6J6LT98_9ZZZZ</name>
<sequence>MNDGTEKQTPRLSRRRKRVLLSSLAALLLLLGAGGWLVTNQGSNKADLSGASSNGNYGSTFNLVNDYPCIHSPNGQPPESNFNPQKISTPYPYRTWFGECFIKIDYSESKTGVSGTLAHCTKPSIALGTALGTYGRYKKIDSSEPDPHNCRTTLSRAVSWQPLDLELTIRFCQRGNYARLPTDLNKDNLQEGDVCLIQEHVIRARSSDLGVHSFVVDGDQIWDNPNTVGSVWETPLRATRVNGDPLCVPTDAASCRFPHLRVTYQGKPTSKGRFNYQIQFIAPKCAIGVHRVPPSYEPQVNFNQICNLG</sequence>
<accession>A0A6J6LT98</accession>
<organism evidence="1">
    <name type="scientific">freshwater metagenome</name>
    <dbReference type="NCBI Taxonomy" id="449393"/>
    <lineage>
        <taxon>unclassified sequences</taxon>
        <taxon>metagenomes</taxon>
        <taxon>ecological metagenomes</taxon>
    </lineage>
</organism>
<reference evidence="1" key="1">
    <citation type="submission" date="2020-05" db="EMBL/GenBank/DDBJ databases">
        <authorList>
            <person name="Chiriac C."/>
            <person name="Salcher M."/>
            <person name="Ghai R."/>
            <person name="Kavagutti S V."/>
        </authorList>
    </citation>
    <scope>NUCLEOTIDE SEQUENCE</scope>
</reference>
<gene>
    <name evidence="1" type="ORF">UFOPK2242_01177</name>
</gene>
<dbReference type="AlphaFoldDB" id="A0A6J6LT98"/>
<dbReference type="EMBL" id="CAEZWM010000160">
    <property type="protein sequence ID" value="CAB4664912.1"/>
    <property type="molecule type" value="Genomic_DNA"/>
</dbReference>
<evidence type="ECO:0000313" key="1">
    <source>
        <dbReference type="EMBL" id="CAB4664912.1"/>
    </source>
</evidence>
<protein>
    <submittedName>
        <fullName evidence="1">Unannotated protein</fullName>
    </submittedName>
</protein>